<gene>
    <name evidence="2" type="ORF">GCM10009786_20210</name>
</gene>
<dbReference type="EMBL" id="BAAAOP010000007">
    <property type="protein sequence ID" value="GAA2188971.1"/>
    <property type="molecule type" value="Genomic_DNA"/>
</dbReference>
<dbReference type="RefSeq" id="WP_211649216.1">
    <property type="nucleotide sequence ID" value="NZ_BAAAOP010000007.1"/>
</dbReference>
<protein>
    <recommendedName>
        <fullName evidence="4">Nucleotide exchange factor GrpE</fullName>
    </recommendedName>
</protein>
<evidence type="ECO:0000256" key="1">
    <source>
        <dbReference type="SAM" id="MobiDB-lite"/>
    </source>
</evidence>
<evidence type="ECO:0000313" key="3">
    <source>
        <dbReference type="Proteomes" id="UP001501084"/>
    </source>
</evidence>
<evidence type="ECO:0000313" key="2">
    <source>
        <dbReference type="EMBL" id="GAA2188971.1"/>
    </source>
</evidence>
<feature type="region of interest" description="Disordered" evidence="1">
    <location>
        <begin position="1"/>
        <end position="52"/>
    </location>
</feature>
<name>A0ABP5MYE0_9MICO</name>
<keyword evidence="3" id="KW-1185">Reference proteome</keyword>
<comment type="caution">
    <text evidence="2">The sequence shown here is derived from an EMBL/GenBank/DDBJ whole genome shotgun (WGS) entry which is preliminary data.</text>
</comment>
<proteinExistence type="predicted"/>
<evidence type="ECO:0008006" key="4">
    <source>
        <dbReference type="Google" id="ProtNLM"/>
    </source>
</evidence>
<accession>A0ABP5MYE0</accession>
<organism evidence="2 3">
    <name type="scientific">Leucobacter alluvii</name>
    <dbReference type="NCBI Taxonomy" id="340321"/>
    <lineage>
        <taxon>Bacteria</taxon>
        <taxon>Bacillati</taxon>
        <taxon>Actinomycetota</taxon>
        <taxon>Actinomycetes</taxon>
        <taxon>Micrococcales</taxon>
        <taxon>Microbacteriaceae</taxon>
        <taxon>Leucobacter</taxon>
    </lineage>
</organism>
<dbReference type="Proteomes" id="UP001501084">
    <property type="component" value="Unassembled WGS sequence"/>
</dbReference>
<sequence length="52" mass="5729">MEDQNPEVIRDSADKAEEDVETTQESDTPQQAESEHAEEDGGQQVLPETDLG</sequence>
<reference evidence="3" key="1">
    <citation type="journal article" date="2019" name="Int. J. Syst. Evol. Microbiol.">
        <title>The Global Catalogue of Microorganisms (GCM) 10K type strain sequencing project: providing services to taxonomists for standard genome sequencing and annotation.</title>
        <authorList>
            <consortium name="The Broad Institute Genomics Platform"/>
            <consortium name="The Broad Institute Genome Sequencing Center for Infectious Disease"/>
            <person name="Wu L."/>
            <person name="Ma J."/>
        </authorList>
    </citation>
    <scope>NUCLEOTIDE SEQUENCE [LARGE SCALE GENOMIC DNA]</scope>
    <source>
        <strain evidence="3">JCM 14919</strain>
    </source>
</reference>